<evidence type="ECO:0000313" key="3">
    <source>
        <dbReference type="Proteomes" id="UP000251402"/>
    </source>
</evidence>
<dbReference type="EMBL" id="CP043450">
    <property type="protein sequence ID" value="QEM09301.1"/>
    <property type="molecule type" value="Genomic_DNA"/>
</dbReference>
<dbReference type="Proteomes" id="UP000251402">
    <property type="component" value="Chromosome"/>
</dbReference>
<proteinExistence type="predicted"/>
<dbReference type="AlphaFoldDB" id="A0A5C1HW42"/>
<keyword evidence="1" id="KW-0812">Transmembrane</keyword>
<protein>
    <submittedName>
        <fullName evidence="2">Uncharacterized protein</fullName>
    </submittedName>
</protein>
<accession>A0A5C1HW42</accession>
<name>A0A5C1HW42_9SPHI</name>
<feature type="transmembrane region" description="Helical" evidence="1">
    <location>
        <begin position="37"/>
        <end position="58"/>
    </location>
</feature>
<dbReference type="RefSeq" id="WP_146750158.1">
    <property type="nucleotide sequence ID" value="NZ_CP043450.1"/>
</dbReference>
<keyword evidence="1" id="KW-1133">Transmembrane helix</keyword>
<dbReference type="OrthoDB" id="799541at2"/>
<keyword evidence="1" id="KW-0472">Membrane</keyword>
<gene>
    <name evidence="2" type="ORF">DEO27_004485</name>
</gene>
<reference evidence="2" key="1">
    <citation type="submission" date="2019-08" db="EMBL/GenBank/DDBJ databases">
        <title>Comparative genome analysis confer to the adaptation heavy metal polluted environment.</title>
        <authorList>
            <person name="Li Y."/>
        </authorList>
    </citation>
    <scope>NUCLEOTIDE SEQUENCE [LARGE SCALE GENOMIC DNA]</scope>
    <source>
        <strain evidence="2">P1</strain>
    </source>
</reference>
<sequence length="73" mass="7931">MEKLIILRMFFCFPLVGLLLPDAGILLSNFPGKIPVVHVVIEVTLLLCISLCTAAIAYGKKRNQAPANEASFS</sequence>
<organism evidence="2 3">
    <name type="scientific">Mucilaginibacter rubeus</name>
    <dbReference type="NCBI Taxonomy" id="2027860"/>
    <lineage>
        <taxon>Bacteria</taxon>
        <taxon>Pseudomonadati</taxon>
        <taxon>Bacteroidota</taxon>
        <taxon>Sphingobacteriia</taxon>
        <taxon>Sphingobacteriales</taxon>
        <taxon>Sphingobacteriaceae</taxon>
        <taxon>Mucilaginibacter</taxon>
    </lineage>
</organism>
<dbReference type="KEGG" id="mrub:DEO27_004485"/>
<evidence type="ECO:0000256" key="1">
    <source>
        <dbReference type="SAM" id="Phobius"/>
    </source>
</evidence>
<keyword evidence="3" id="KW-1185">Reference proteome</keyword>
<evidence type="ECO:0000313" key="2">
    <source>
        <dbReference type="EMBL" id="QEM09301.1"/>
    </source>
</evidence>